<dbReference type="AlphaFoldDB" id="A0AAN5D6W7"/>
<feature type="transmembrane region" description="Helical" evidence="1">
    <location>
        <begin position="145"/>
        <end position="168"/>
    </location>
</feature>
<feature type="transmembrane region" description="Helical" evidence="1">
    <location>
        <begin position="308"/>
        <end position="328"/>
    </location>
</feature>
<feature type="transmembrane region" description="Helical" evidence="1">
    <location>
        <begin position="204"/>
        <end position="226"/>
    </location>
</feature>
<accession>A0AAN5D6W7</accession>
<keyword evidence="1" id="KW-1133">Transmembrane helix</keyword>
<feature type="transmembrane region" description="Helical" evidence="1">
    <location>
        <begin position="39"/>
        <end position="59"/>
    </location>
</feature>
<name>A0AAN5D6W7_9BILA</name>
<feature type="transmembrane region" description="Helical" evidence="1">
    <location>
        <begin position="68"/>
        <end position="87"/>
    </location>
</feature>
<feature type="non-terminal residue" evidence="2">
    <location>
        <position position="1"/>
    </location>
</feature>
<reference evidence="3" key="1">
    <citation type="submission" date="2022-10" db="EMBL/GenBank/DDBJ databases">
        <title>Genome assembly of Pristionchus species.</title>
        <authorList>
            <person name="Yoshida K."/>
            <person name="Sommer R.J."/>
        </authorList>
    </citation>
    <scope>NUCLEOTIDE SEQUENCE [LARGE SCALE GENOMIC DNA]</scope>
    <source>
        <strain evidence="3">RS5460</strain>
    </source>
</reference>
<keyword evidence="3" id="KW-1185">Reference proteome</keyword>
<keyword evidence="1" id="KW-0812">Transmembrane</keyword>
<dbReference type="Proteomes" id="UP001328107">
    <property type="component" value="Unassembled WGS sequence"/>
</dbReference>
<evidence type="ECO:0000313" key="3">
    <source>
        <dbReference type="Proteomes" id="UP001328107"/>
    </source>
</evidence>
<evidence type="ECO:0000313" key="2">
    <source>
        <dbReference type="EMBL" id="GMR57167.1"/>
    </source>
</evidence>
<sequence length="345" mass="39099">RVMAATGPQWSLYPLLAIVAFCTFSLSGLHLFFCLPLHILFAPLLAGIVALLTAFHAIFLRYPNRTDFVLQVIAAIVSAYFFFTSSLETFCLSKSRDPETSSGGDICEGLTYRTESLVGSCNGFFGNMQAVVLRNANWEMDSVRVFVSSCLSALAASQLLITTALSFYSAHETKLRIRTFHYQLVLGVLLIVAALFHWQYCCLYYFVSIPAACGLLCFAQGLTTLLRPSRVSRSLDVIGTFAAVALCSSLLFSLLCNFSGIFDWRLSILRHCRWGEEEVMKGCRRYLHFSYPYFNWQPPQIEHEVTSIQIAIYTVLLIFSFLYFYFSIKSTFRLSKKKERNAYFD</sequence>
<protein>
    <submittedName>
        <fullName evidence="2">Uncharacterized protein</fullName>
    </submittedName>
</protein>
<dbReference type="EMBL" id="BTRK01000006">
    <property type="protein sequence ID" value="GMR57167.1"/>
    <property type="molecule type" value="Genomic_DNA"/>
</dbReference>
<feature type="transmembrane region" description="Helical" evidence="1">
    <location>
        <begin position="238"/>
        <end position="261"/>
    </location>
</feature>
<proteinExistence type="predicted"/>
<organism evidence="2 3">
    <name type="scientific">Pristionchus mayeri</name>
    <dbReference type="NCBI Taxonomy" id="1317129"/>
    <lineage>
        <taxon>Eukaryota</taxon>
        <taxon>Metazoa</taxon>
        <taxon>Ecdysozoa</taxon>
        <taxon>Nematoda</taxon>
        <taxon>Chromadorea</taxon>
        <taxon>Rhabditida</taxon>
        <taxon>Rhabditina</taxon>
        <taxon>Diplogasteromorpha</taxon>
        <taxon>Diplogasteroidea</taxon>
        <taxon>Neodiplogasteridae</taxon>
        <taxon>Pristionchus</taxon>
    </lineage>
</organism>
<feature type="transmembrane region" description="Helical" evidence="1">
    <location>
        <begin position="12"/>
        <end position="33"/>
    </location>
</feature>
<gene>
    <name evidence="2" type="ORF">PMAYCL1PPCAC_27362</name>
</gene>
<feature type="non-terminal residue" evidence="2">
    <location>
        <position position="345"/>
    </location>
</feature>
<comment type="caution">
    <text evidence="2">The sequence shown here is derived from an EMBL/GenBank/DDBJ whole genome shotgun (WGS) entry which is preliminary data.</text>
</comment>
<keyword evidence="1" id="KW-0472">Membrane</keyword>
<feature type="transmembrane region" description="Helical" evidence="1">
    <location>
        <begin position="180"/>
        <end position="198"/>
    </location>
</feature>
<evidence type="ECO:0000256" key="1">
    <source>
        <dbReference type="SAM" id="Phobius"/>
    </source>
</evidence>